<dbReference type="EMBL" id="LGAV01000002">
    <property type="protein sequence ID" value="KOS15594.1"/>
    <property type="molecule type" value="Genomic_DNA"/>
</dbReference>
<sequence length="138" mass="14749">MKFSTLFTVAAVLVAGVVSAAPERAHELKARVQAENGLEKRRGNGKMTWYGGGMLSAPACGGSAPSDSDHVVAVPADGNTGRCNQRVRFHYQGKTAEAVVRDYCDGCEYGHFDATRGLFQNFADLDAGVLTGVDYEFI</sequence>
<dbReference type="CDD" id="cd22191">
    <property type="entry name" value="DPBB_RlpA_EXP_N-like"/>
    <property type="match status" value="1"/>
</dbReference>
<proteinExistence type="predicted"/>
<dbReference type="PANTHER" id="PTHR31836:SF25">
    <property type="entry name" value="RLPA-LIKE PROTEIN DOUBLE-PSI BETA-BARREL DOMAIN-CONTAINING PROTEIN"/>
    <property type="match status" value="1"/>
</dbReference>
<evidence type="ECO:0000256" key="1">
    <source>
        <dbReference type="ARBA" id="ARBA00022729"/>
    </source>
</evidence>
<dbReference type="Proteomes" id="UP000037751">
    <property type="component" value="Unassembled WGS sequence"/>
</dbReference>
<accession>A0A0M8MWB0</accession>
<evidence type="ECO:0000313" key="3">
    <source>
        <dbReference type="EMBL" id="KOS15594.1"/>
    </source>
</evidence>
<dbReference type="GeneID" id="28728462"/>
<dbReference type="InterPro" id="IPR036908">
    <property type="entry name" value="RlpA-like_sf"/>
</dbReference>
<feature type="signal peptide" evidence="2">
    <location>
        <begin position="1"/>
        <end position="20"/>
    </location>
</feature>
<feature type="chain" id="PRO_5005818727" description="RlpA-like protein double-psi beta-barrel domain-containing protein" evidence="2">
    <location>
        <begin position="21"/>
        <end position="138"/>
    </location>
</feature>
<dbReference type="VEuPathDB" id="FungiDB:Malapachy_2094"/>
<keyword evidence="4" id="KW-1185">Reference proteome</keyword>
<dbReference type="SUPFAM" id="SSF50685">
    <property type="entry name" value="Barwin-like endoglucanases"/>
    <property type="match status" value="1"/>
</dbReference>
<dbReference type="RefSeq" id="XP_017993226.1">
    <property type="nucleotide sequence ID" value="XM_018136587.1"/>
</dbReference>
<evidence type="ECO:0008006" key="5">
    <source>
        <dbReference type="Google" id="ProtNLM"/>
    </source>
</evidence>
<organism evidence="3 4">
    <name type="scientific">Malassezia pachydermatis</name>
    <dbReference type="NCBI Taxonomy" id="77020"/>
    <lineage>
        <taxon>Eukaryota</taxon>
        <taxon>Fungi</taxon>
        <taxon>Dikarya</taxon>
        <taxon>Basidiomycota</taxon>
        <taxon>Ustilaginomycotina</taxon>
        <taxon>Malasseziomycetes</taxon>
        <taxon>Malasseziales</taxon>
        <taxon>Malasseziaceae</taxon>
        <taxon>Malassezia</taxon>
    </lineage>
</organism>
<dbReference type="STRING" id="77020.A0A0M8MWB0"/>
<evidence type="ECO:0000256" key="2">
    <source>
        <dbReference type="SAM" id="SignalP"/>
    </source>
</evidence>
<evidence type="ECO:0000313" key="4">
    <source>
        <dbReference type="Proteomes" id="UP000037751"/>
    </source>
</evidence>
<protein>
    <recommendedName>
        <fullName evidence="5">RlpA-like protein double-psi beta-barrel domain-containing protein</fullName>
    </recommendedName>
</protein>
<dbReference type="AlphaFoldDB" id="A0A0M8MWB0"/>
<keyword evidence="1 2" id="KW-0732">Signal</keyword>
<gene>
    <name evidence="3" type="ORF">Malapachy_2094</name>
</gene>
<comment type="caution">
    <text evidence="3">The sequence shown here is derived from an EMBL/GenBank/DDBJ whole genome shotgun (WGS) entry which is preliminary data.</text>
</comment>
<name>A0A0M8MWB0_9BASI</name>
<reference evidence="3 4" key="1">
    <citation type="submission" date="2015-07" db="EMBL/GenBank/DDBJ databases">
        <title>Draft Genome Sequence of Malassezia furfur CBS1878 and Malassezia pachydermatis CBS1879.</title>
        <authorList>
            <person name="Triana S."/>
            <person name="Ohm R."/>
            <person name="Gonzalez A."/>
            <person name="DeCock H."/>
            <person name="Restrepo S."/>
            <person name="Celis A."/>
        </authorList>
    </citation>
    <scope>NUCLEOTIDE SEQUENCE [LARGE SCALE GENOMIC DNA]</scope>
    <source>
        <strain evidence="3 4">CBS 1879</strain>
    </source>
</reference>
<dbReference type="OrthoDB" id="406505at2759"/>
<dbReference type="InterPro" id="IPR051477">
    <property type="entry name" value="Expansin_CellWall"/>
</dbReference>
<dbReference type="Gene3D" id="2.40.40.10">
    <property type="entry name" value="RlpA-like domain"/>
    <property type="match status" value="1"/>
</dbReference>
<dbReference type="PANTHER" id="PTHR31836">
    <property type="match status" value="1"/>
</dbReference>